<name>A0A2R8BTU8_9RHOB</name>
<evidence type="ECO:0000259" key="1">
    <source>
        <dbReference type="SMART" id="SM00849"/>
    </source>
</evidence>
<keyword evidence="3" id="KW-1185">Reference proteome</keyword>
<dbReference type="PANTHER" id="PTHR42951">
    <property type="entry name" value="METALLO-BETA-LACTAMASE DOMAIN-CONTAINING"/>
    <property type="match status" value="1"/>
</dbReference>
<dbReference type="Pfam" id="PF21221">
    <property type="entry name" value="B_lactamase-like_C"/>
    <property type="match status" value="1"/>
</dbReference>
<dbReference type="Proteomes" id="UP000244912">
    <property type="component" value="Unassembled WGS sequence"/>
</dbReference>
<dbReference type="Gene3D" id="1.10.10.10">
    <property type="entry name" value="Winged helix-like DNA-binding domain superfamily/Winged helix DNA-binding domain"/>
    <property type="match status" value="1"/>
</dbReference>
<dbReference type="EC" id="3.1.2.6" evidence="2"/>
<dbReference type="EMBL" id="ONZF01000002">
    <property type="protein sequence ID" value="SPJ23516.1"/>
    <property type="molecule type" value="Genomic_DNA"/>
</dbReference>
<dbReference type="InterPro" id="IPR036866">
    <property type="entry name" value="RibonucZ/Hydroxyglut_hydro"/>
</dbReference>
<sequence length="342" mass="38282">MTKEQGALRYPWAEPPAFGVPQTVADGIEWLRIPLPMALDHVNCWILSEDDGVTIVDTGLNTSKTRDMWRAALGARRVKRVLVTHHHPDHVGLAGWFQAEFGAELLMPRTGWLMARMLTLDVQERPVPETVAYWKAAGMAEDILAQRMSERPFNFADGVAPMPLGYTRLADQDMIQLAGRWWHIHMGDGHAPEHATLWEEGGPLVLGGDQLLPSISPNLGIYATEPEADPVGDWLASCERFQGFATEDKLVLPGHKLPFTGLPVRMRQMMDNHRHALDRLVVHLDRPRTAVECYIPVFGREIGGSQYGFALVEAMAHCMHLVHTGRAERRISEDGAWRFVAA</sequence>
<dbReference type="OrthoDB" id="2971563at2"/>
<proteinExistence type="predicted"/>
<keyword evidence="2" id="KW-0378">Hydrolase</keyword>
<dbReference type="RefSeq" id="WP_108893341.1">
    <property type="nucleotide sequence ID" value="NZ_ONZF01000002.1"/>
</dbReference>
<dbReference type="InterPro" id="IPR050855">
    <property type="entry name" value="NDM-1-like"/>
</dbReference>
<reference evidence="2 3" key="1">
    <citation type="submission" date="2018-03" db="EMBL/GenBank/DDBJ databases">
        <authorList>
            <person name="Keele B.F."/>
        </authorList>
    </citation>
    <scope>NUCLEOTIDE SEQUENCE [LARGE SCALE GENOMIC DNA]</scope>
    <source>
        <strain evidence="2 3">CECT 8504</strain>
    </source>
</reference>
<gene>
    <name evidence="2" type="primary">gloB_1</name>
    <name evidence="2" type="ORF">PAA8504_01328</name>
</gene>
<feature type="domain" description="Metallo-beta-lactamase" evidence="1">
    <location>
        <begin position="41"/>
        <end position="255"/>
    </location>
</feature>
<organism evidence="2 3">
    <name type="scientific">Palleronia abyssalis</name>
    <dbReference type="NCBI Taxonomy" id="1501240"/>
    <lineage>
        <taxon>Bacteria</taxon>
        <taxon>Pseudomonadati</taxon>
        <taxon>Pseudomonadota</taxon>
        <taxon>Alphaproteobacteria</taxon>
        <taxon>Rhodobacterales</taxon>
        <taxon>Roseobacteraceae</taxon>
        <taxon>Palleronia</taxon>
    </lineage>
</organism>
<evidence type="ECO:0000313" key="2">
    <source>
        <dbReference type="EMBL" id="SPJ23516.1"/>
    </source>
</evidence>
<dbReference type="Gene3D" id="3.60.15.10">
    <property type="entry name" value="Ribonuclease Z/Hydroxyacylglutathione hydrolase-like"/>
    <property type="match status" value="1"/>
</dbReference>
<dbReference type="InterPro" id="IPR036388">
    <property type="entry name" value="WH-like_DNA-bd_sf"/>
</dbReference>
<dbReference type="InterPro" id="IPR001279">
    <property type="entry name" value="Metallo-B-lactamas"/>
</dbReference>
<dbReference type="SUPFAM" id="SSF56281">
    <property type="entry name" value="Metallo-hydrolase/oxidoreductase"/>
    <property type="match status" value="1"/>
</dbReference>
<accession>A0A2R8BTU8</accession>
<dbReference type="SMART" id="SM00849">
    <property type="entry name" value="Lactamase_B"/>
    <property type="match status" value="1"/>
</dbReference>
<evidence type="ECO:0000313" key="3">
    <source>
        <dbReference type="Proteomes" id="UP000244912"/>
    </source>
</evidence>
<dbReference type="AlphaFoldDB" id="A0A2R8BTU8"/>
<protein>
    <submittedName>
        <fullName evidence="2">Hydroxyacylglutathione hydrolase</fullName>
        <ecNumber evidence="2">3.1.2.6</ecNumber>
    </submittedName>
</protein>
<dbReference type="Pfam" id="PF00753">
    <property type="entry name" value="Lactamase_B"/>
    <property type="match status" value="1"/>
</dbReference>
<dbReference type="GO" id="GO:0004416">
    <property type="term" value="F:hydroxyacylglutathione hydrolase activity"/>
    <property type="evidence" value="ECO:0007669"/>
    <property type="project" value="UniProtKB-EC"/>
</dbReference>
<dbReference type="InterPro" id="IPR048933">
    <property type="entry name" value="B_lactamase-like_C"/>
</dbReference>